<organism evidence="1">
    <name type="scientific">Guillardia theta (strain CCMP2712)</name>
    <name type="common">Cryptophyte</name>
    <dbReference type="NCBI Taxonomy" id="905079"/>
    <lineage>
        <taxon>Eukaryota</taxon>
        <taxon>Cryptophyceae</taxon>
        <taxon>Pyrenomonadales</taxon>
        <taxon>Geminigeraceae</taxon>
        <taxon>Guillardia</taxon>
    </lineage>
</organism>
<reference evidence="3" key="2">
    <citation type="submission" date="2012-11" db="EMBL/GenBank/DDBJ databases">
        <authorList>
            <person name="Kuo A."/>
            <person name="Curtis B.A."/>
            <person name="Tanifuji G."/>
            <person name="Burki F."/>
            <person name="Gruber A."/>
            <person name="Irimia M."/>
            <person name="Maruyama S."/>
            <person name="Arias M.C."/>
            <person name="Ball S.G."/>
            <person name="Gile G.H."/>
            <person name="Hirakawa Y."/>
            <person name="Hopkins J.F."/>
            <person name="Rensing S.A."/>
            <person name="Schmutz J."/>
            <person name="Symeonidi A."/>
            <person name="Elias M."/>
            <person name="Eveleigh R.J."/>
            <person name="Herman E.K."/>
            <person name="Klute M.J."/>
            <person name="Nakayama T."/>
            <person name="Obornik M."/>
            <person name="Reyes-Prieto A."/>
            <person name="Armbrust E.V."/>
            <person name="Aves S.J."/>
            <person name="Beiko R.G."/>
            <person name="Coutinho P."/>
            <person name="Dacks J.B."/>
            <person name="Durnford D.G."/>
            <person name="Fast N.M."/>
            <person name="Green B.R."/>
            <person name="Grisdale C."/>
            <person name="Hempe F."/>
            <person name="Henrissat B."/>
            <person name="Hoppner M.P."/>
            <person name="Ishida K.-I."/>
            <person name="Kim E."/>
            <person name="Koreny L."/>
            <person name="Kroth P.G."/>
            <person name="Liu Y."/>
            <person name="Malik S.-B."/>
            <person name="Maier U.G."/>
            <person name="McRose D."/>
            <person name="Mock T."/>
            <person name="Neilson J.A."/>
            <person name="Onodera N.T."/>
            <person name="Poole A.M."/>
            <person name="Pritham E.J."/>
            <person name="Richards T.A."/>
            <person name="Rocap G."/>
            <person name="Roy S.W."/>
            <person name="Sarai C."/>
            <person name="Schaack S."/>
            <person name="Shirato S."/>
            <person name="Slamovits C.H."/>
            <person name="Spencer D.F."/>
            <person name="Suzuki S."/>
            <person name="Worden A.Z."/>
            <person name="Zauner S."/>
            <person name="Barry K."/>
            <person name="Bell C."/>
            <person name="Bharti A.K."/>
            <person name="Crow J.A."/>
            <person name="Grimwood J."/>
            <person name="Kramer R."/>
            <person name="Lindquist E."/>
            <person name="Lucas S."/>
            <person name="Salamov A."/>
            <person name="McFadden G.I."/>
            <person name="Lane C.E."/>
            <person name="Keeling P.J."/>
            <person name="Gray M.W."/>
            <person name="Grigoriev I.V."/>
            <person name="Archibald J.M."/>
        </authorList>
    </citation>
    <scope>NUCLEOTIDE SEQUENCE</scope>
    <source>
        <strain evidence="3">CCMP2712</strain>
    </source>
</reference>
<keyword evidence="3" id="KW-1185">Reference proteome</keyword>
<protein>
    <submittedName>
        <fullName evidence="1 2">Uncharacterized protein</fullName>
    </submittedName>
</protein>
<evidence type="ECO:0000313" key="2">
    <source>
        <dbReference type="EnsemblProtists" id="EKX46218"/>
    </source>
</evidence>
<reference evidence="1 3" key="1">
    <citation type="journal article" date="2012" name="Nature">
        <title>Algal genomes reveal evolutionary mosaicism and the fate of nucleomorphs.</title>
        <authorList>
            <consortium name="DOE Joint Genome Institute"/>
            <person name="Curtis B.A."/>
            <person name="Tanifuji G."/>
            <person name="Burki F."/>
            <person name="Gruber A."/>
            <person name="Irimia M."/>
            <person name="Maruyama S."/>
            <person name="Arias M.C."/>
            <person name="Ball S.G."/>
            <person name="Gile G.H."/>
            <person name="Hirakawa Y."/>
            <person name="Hopkins J.F."/>
            <person name="Kuo A."/>
            <person name="Rensing S.A."/>
            <person name="Schmutz J."/>
            <person name="Symeonidi A."/>
            <person name="Elias M."/>
            <person name="Eveleigh R.J."/>
            <person name="Herman E.K."/>
            <person name="Klute M.J."/>
            <person name="Nakayama T."/>
            <person name="Obornik M."/>
            <person name="Reyes-Prieto A."/>
            <person name="Armbrust E.V."/>
            <person name="Aves S.J."/>
            <person name="Beiko R.G."/>
            <person name="Coutinho P."/>
            <person name="Dacks J.B."/>
            <person name="Durnford D.G."/>
            <person name="Fast N.M."/>
            <person name="Green B.R."/>
            <person name="Grisdale C.J."/>
            <person name="Hempel F."/>
            <person name="Henrissat B."/>
            <person name="Hoppner M.P."/>
            <person name="Ishida K."/>
            <person name="Kim E."/>
            <person name="Koreny L."/>
            <person name="Kroth P.G."/>
            <person name="Liu Y."/>
            <person name="Malik S.B."/>
            <person name="Maier U.G."/>
            <person name="McRose D."/>
            <person name="Mock T."/>
            <person name="Neilson J.A."/>
            <person name="Onodera N.T."/>
            <person name="Poole A.M."/>
            <person name="Pritham E.J."/>
            <person name="Richards T.A."/>
            <person name="Rocap G."/>
            <person name="Roy S.W."/>
            <person name="Sarai C."/>
            <person name="Schaack S."/>
            <person name="Shirato S."/>
            <person name="Slamovits C.H."/>
            <person name="Spencer D.F."/>
            <person name="Suzuki S."/>
            <person name="Worden A.Z."/>
            <person name="Zauner S."/>
            <person name="Barry K."/>
            <person name="Bell C."/>
            <person name="Bharti A.K."/>
            <person name="Crow J.A."/>
            <person name="Grimwood J."/>
            <person name="Kramer R."/>
            <person name="Lindquist E."/>
            <person name="Lucas S."/>
            <person name="Salamov A."/>
            <person name="McFadden G.I."/>
            <person name="Lane C.E."/>
            <person name="Keeling P.J."/>
            <person name="Gray M.W."/>
            <person name="Grigoriev I.V."/>
            <person name="Archibald J.M."/>
        </authorList>
    </citation>
    <scope>NUCLEOTIDE SEQUENCE</scope>
    <source>
        <strain evidence="1 3">CCMP2712</strain>
    </source>
</reference>
<dbReference type="HOGENOM" id="CLU_2929933_0_0_1"/>
<reference evidence="2" key="3">
    <citation type="submission" date="2015-06" db="UniProtKB">
        <authorList>
            <consortium name="EnsemblProtists"/>
        </authorList>
    </citation>
    <scope>IDENTIFICATION</scope>
</reference>
<evidence type="ECO:0000313" key="3">
    <source>
        <dbReference type="Proteomes" id="UP000011087"/>
    </source>
</evidence>
<evidence type="ECO:0000313" key="1">
    <source>
        <dbReference type="EMBL" id="EKX46218.1"/>
    </source>
</evidence>
<accession>L1JCE5</accession>
<dbReference type="EMBL" id="JH992995">
    <property type="protein sequence ID" value="EKX46218.1"/>
    <property type="molecule type" value="Genomic_DNA"/>
</dbReference>
<feature type="non-terminal residue" evidence="1">
    <location>
        <position position="61"/>
    </location>
</feature>
<dbReference type="AlphaFoldDB" id="L1JCE5"/>
<sequence length="61" mass="7220">MPPCMSLMAETRILREQTDTLREELKVGMTRRLTEEARFIVQIYLKILGHVIRKVFQVNLC</sequence>
<dbReference type="PaxDb" id="55529-EKX46218"/>
<dbReference type="GeneID" id="17302853"/>
<dbReference type="KEGG" id="gtt:GUITHDRAFT_152422"/>
<gene>
    <name evidence="1" type="ORF">GUITHDRAFT_152422</name>
</gene>
<dbReference type="RefSeq" id="XP_005833198.1">
    <property type="nucleotide sequence ID" value="XM_005833141.1"/>
</dbReference>
<dbReference type="Proteomes" id="UP000011087">
    <property type="component" value="Unassembled WGS sequence"/>
</dbReference>
<name>L1JCE5_GUITC</name>
<dbReference type="EnsemblProtists" id="EKX46218">
    <property type="protein sequence ID" value="EKX46218"/>
    <property type="gene ID" value="GUITHDRAFT_152422"/>
</dbReference>
<proteinExistence type="predicted"/>